<evidence type="ECO:0000313" key="2">
    <source>
        <dbReference type="Proteomes" id="UP000827092"/>
    </source>
</evidence>
<comment type="caution">
    <text evidence="1">The sequence shown here is derived from an EMBL/GenBank/DDBJ whole genome shotgun (WGS) entry which is preliminary data.</text>
</comment>
<reference evidence="1 2" key="1">
    <citation type="journal article" date="2022" name="Nat. Ecol. Evol.">
        <title>A masculinizing supergene underlies an exaggerated male reproductive morph in a spider.</title>
        <authorList>
            <person name="Hendrickx F."/>
            <person name="De Corte Z."/>
            <person name="Sonet G."/>
            <person name="Van Belleghem S.M."/>
            <person name="Kostlbacher S."/>
            <person name="Vangestel C."/>
        </authorList>
    </citation>
    <scope>NUCLEOTIDE SEQUENCE [LARGE SCALE GENOMIC DNA]</scope>
    <source>
        <strain evidence="1">W744_W776</strain>
    </source>
</reference>
<dbReference type="EMBL" id="JAFNEN010000366">
    <property type="protein sequence ID" value="KAG8184659.1"/>
    <property type="molecule type" value="Genomic_DNA"/>
</dbReference>
<gene>
    <name evidence="1" type="ORF">JTE90_012144</name>
</gene>
<name>A0AAV6ULR6_9ARAC</name>
<accession>A0AAV6ULR6</accession>
<organism evidence="1 2">
    <name type="scientific">Oedothorax gibbosus</name>
    <dbReference type="NCBI Taxonomy" id="931172"/>
    <lineage>
        <taxon>Eukaryota</taxon>
        <taxon>Metazoa</taxon>
        <taxon>Ecdysozoa</taxon>
        <taxon>Arthropoda</taxon>
        <taxon>Chelicerata</taxon>
        <taxon>Arachnida</taxon>
        <taxon>Araneae</taxon>
        <taxon>Araneomorphae</taxon>
        <taxon>Entelegynae</taxon>
        <taxon>Araneoidea</taxon>
        <taxon>Linyphiidae</taxon>
        <taxon>Erigoninae</taxon>
        <taxon>Oedothorax</taxon>
    </lineage>
</organism>
<dbReference type="AlphaFoldDB" id="A0AAV6ULR6"/>
<sequence length="71" mass="7792">MIKRVPPSSDPALDLAVLPDSHPAVPAVVQEETVALNNLPLSPHHRVQVSHLRVLLLFNQHLTVHGLVLDE</sequence>
<dbReference type="Proteomes" id="UP000827092">
    <property type="component" value="Unassembled WGS sequence"/>
</dbReference>
<proteinExistence type="predicted"/>
<keyword evidence="2" id="KW-1185">Reference proteome</keyword>
<protein>
    <submittedName>
        <fullName evidence="1">Uncharacterized protein</fullName>
    </submittedName>
</protein>
<evidence type="ECO:0000313" key="1">
    <source>
        <dbReference type="EMBL" id="KAG8184659.1"/>
    </source>
</evidence>